<protein>
    <submittedName>
        <fullName evidence="2">Uncharacterized protein</fullName>
    </submittedName>
</protein>
<reference evidence="5 6" key="1">
    <citation type="submission" date="2017-11" db="EMBL/GenBank/DDBJ databases">
        <title>De novo assembly and phasing of dikaryotic genomes from two isolates of Puccinia coronata f. sp. avenae, the causal agent of oat crown rust.</title>
        <authorList>
            <person name="Miller M.E."/>
            <person name="Zhang Y."/>
            <person name="Omidvar V."/>
            <person name="Sperschneider J."/>
            <person name="Schwessinger B."/>
            <person name="Raley C."/>
            <person name="Palmer J.M."/>
            <person name="Garnica D."/>
            <person name="Upadhyaya N."/>
            <person name="Rathjen J."/>
            <person name="Taylor J.M."/>
            <person name="Park R.F."/>
            <person name="Dodds P.N."/>
            <person name="Hirsch C.D."/>
            <person name="Kianian S.F."/>
            <person name="Figueroa M."/>
        </authorList>
    </citation>
    <scope>NUCLEOTIDE SEQUENCE [LARGE SCALE GENOMIC DNA]</scope>
    <source>
        <strain evidence="2">12NC29</strain>
        <strain evidence="4">12SD80</strain>
    </source>
</reference>
<organism evidence="2 5">
    <name type="scientific">Puccinia coronata f. sp. avenae</name>
    <dbReference type="NCBI Taxonomy" id="200324"/>
    <lineage>
        <taxon>Eukaryota</taxon>
        <taxon>Fungi</taxon>
        <taxon>Dikarya</taxon>
        <taxon>Basidiomycota</taxon>
        <taxon>Pucciniomycotina</taxon>
        <taxon>Pucciniomycetes</taxon>
        <taxon>Pucciniales</taxon>
        <taxon>Pucciniaceae</taxon>
        <taxon>Puccinia</taxon>
    </lineage>
</organism>
<dbReference type="EMBL" id="PGCI01000032">
    <property type="protein sequence ID" value="PLW47297.1"/>
    <property type="molecule type" value="Genomic_DNA"/>
</dbReference>
<evidence type="ECO:0000313" key="4">
    <source>
        <dbReference type="EMBL" id="PLW47297.1"/>
    </source>
</evidence>
<feature type="compositionally biased region" description="Basic and acidic residues" evidence="1">
    <location>
        <begin position="298"/>
        <end position="311"/>
    </location>
</feature>
<dbReference type="OrthoDB" id="2496384at2759"/>
<dbReference type="EMBL" id="PGCJ01000991">
    <property type="protein sequence ID" value="PLW12174.1"/>
    <property type="molecule type" value="Genomic_DNA"/>
</dbReference>
<sequence length="575" mass="63726">MKYPLRCPQKVPSFSLYGYHPSREASRRITSIKWGSISTSCPVLQLNYHTTDIYNILQMAKVWLILLTTLLLLNAISARSSLHAILRRAVKGVSYYIGNMGAIGTDLMKNTDPKEECVFYVNTRDSNRSRDAAIAFAGMRNQQLVASGGSAVANTLYDAFNLDLAFGYEGELMREAMAGGDQYLRRYFKVTSGAYASLCRGKVWLIVNRGEEIYHDAIWLTDEYPALTRANSGVTGIYEIDPAEIEAALRLNDPNRDLHPRPYRGGFPPGWAPPRSLDTIRFDKKDVPSIQAKIDEYAKYPDVEHDSRPSKETTPPQCDMSDSSRVPYNVFDGVYGRFCDNTLTNSPLNPLTQIVDSHGYVVRPKKRSLYKRTPPPNPDAYRDYRFGLSWSGGKGTCSLSCNEAFKAGSNSPCGHTAGQQNIMSTSGTVEAGCGQYKWTIFKTLGTDPKPALSPPKVSAVQCNAADKFGKHGDIDPGTQSQYTSLTCVGAAHKSLKPGDPDITFYKKTRGTPYNYKISWLPGCKTTVPEMNVFEPIPKDNKNNCVRLLSRTYTDCNNGGVGGSIDVGCLRYEFHP</sequence>
<feature type="compositionally biased region" description="Polar residues" evidence="1">
    <location>
        <begin position="312"/>
        <end position="323"/>
    </location>
</feature>
<dbReference type="Proteomes" id="UP000235392">
    <property type="component" value="Unassembled WGS sequence"/>
</dbReference>
<proteinExistence type="predicted"/>
<keyword evidence="5" id="KW-1185">Reference proteome</keyword>
<evidence type="ECO:0000256" key="1">
    <source>
        <dbReference type="SAM" id="MobiDB-lite"/>
    </source>
</evidence>
<comment type="caution">
    <text evidence="2">The sequence shown here is derived from an EMBL/GenBank/DDBJ whole genome shotgun (WGS) entry which is preliminary data.</text>
</comment>
<dbReference type="Proteomes" id="UP000235388">
    <property type="component" value="Unassembled WGS sequence"/>
</dbReference>
<gene>
    <name evidence="3" type="ORF">PCANC_16729</name>
    <name evidence="2" type="ORF">PCANC_17229</name>
    <name evidence="4" type="ORF">PCASD_02630</name>
</gene>
<dbReference type="EMBL" id="PGCJ01000349">
    <property type="protein sequence ID" value="PLW31409.1"/>
    <property type="molecule type" value="Genomic_DNA"/>
</dbReference>
<feature type="region of interest" description="Disordered" evidence="1">
    <location>
        <begin position="298"/>
        <end position="323"/>
    </location>
</feature>
<evidence type="ECO:0000313" key="2">
    <source>
        <dbReference type="EMBL" id="PLW12174.1"/>
    </source>
</evidence>
<evidence type="ECO:0000313" key="6">
    <source>
        <dbReference type="Proteomes" id="UP000235392"/>
    </source>
</evidence>
<accession>A0A2N5SG22</accession>
<dbReference type="AlphaFoldDB" id="A0A2N5SG22"/>
<evidence type="ECO:0000313" key="5">
    <source>
        <dbReference type="Proteomes" id="UP000235388"/>
    </source>
</evidence>
<dbReference type="STRING" id="200324.A0A2N5SG22"/>
<evidence type="ECO:0000313" key="3">
    <source>
        <dbReference type="EMBL" id="PLW31409.1"/>
    </source>
</evidence>
<name>A0A2N5SG22_9BASI</name>